<feature type="domain" description="Glycosyl-hydrolase family 116 N-terminal" evidence="2">
    <location>
        <begin position="36"/>
        <end position="328"/>
    </location>
</feature>
<reference evidence="3 4" key="1">
    <citation type="submission" date="2021-12" db="EMBL/GenBank/DDBJ databases">
        <title>Genome sequencing of bacteria with rrn-lacking chromosome and rrn-plasmid.</title>
        <authorList>
            <person name="Anda M."/>
            <person name="Iwasaki W."/>
        </authorList>
    </citation>
    <scope>NUCLEOTIDE SEQUENCE [LARGE SCALE GENOMIC DNA]</scope>
    <source>
        <strain evidence="3 4">DSM 100852</strain>
        <plasmid evidence="3 4">pFA3</plasmid>
    </source>
</reference>
<sequence length="862" mass="97267">MKSLERLSILTAVLLGLLFQSFRTQGQSIDKNKYIGMPVGGIATGQVYLGGDGQLWYWDIFNVSSVDPGKNGGDRFYMNPMTQDNKFENGFGITARIGDEIYTRRLNRQGFSNIEFNGEYPVGKVRFEDRSLPFAVDLVSYSPFIPTDAENSGLPLVVMEYTVRNTGDKKMSVDMYGWLQNMSCQFSAAKDKGQPRNTAVQGDGFVRVFCDNTQRQELPDWGDMSLTLLGKGQASASAHEDRGVGIYKGGKSETATTKPGIKLVGGVSGKTVLEKGDSETFTFVLSWNFPNVHLWDRAHNWKGRKNLRHYYSSKFKNSSESADYLMRNDWLMADTKAWNRTWYDSSLPRWFLDRTFINVSTLATTASVRFDDLTDSPENEGRFYAYEGVYLGPGTCTHVFHYEQALGRVFPDLAKKLRTQIDLGLSFRDSGVIEYRGEFSKMGHHDGRGMAIDGQAGTVMRLYREHLMSTDNSFLVQNWKKIRQSIQIMIDQDKEKTGQADGILEGKQYNTLDRTWYGKVAWTSGMYAAALRAGEAMANDVGDRTFAKQCSSIAEKAYRNIDEELFNGEYYYQKLDPEHLDAPNTNKGCHIDQLLGQYWASQLGLGYILPEENVRKALSSIVKYNFVDNYEAYLDTATIKVRRYYAIDDESGLIMCAFPRGGADLAPGKINNDWERLVVGYFSEMWTGQEHQVAAALIDEGMVAEGLKVERALHERYSPEKRNPYNEVEYGNHYTRAMSGYAPFVSASGYFYHGPEARMSFSPKMNKEDFRSAFIAAEAWGSFAQKKLNGIQTATLELAYGQMNLKELGLDVLLEGKPKKVTLLVNGKKTKVKHSVKQGKIKLSFAKKILKKGDDIRVEIQA</sequence>
<name>A0AAU9CJ64_9BACT</name>
<gene>
    <name evidence="3" type="ORF">FUAX_45880</name>
</gene>
<dbReference type="RefSeq" id="WP_338395510.1">
    <property type="nucleotide sequence ID" value="NZ_AP025317.1"/>
</dbReference>
<dbReference type="InterPro" id="IPR012341">
    <property type="entry name" value="6hp_glycosidase-like_sf"/>
</dbReference>
<accession>A0AAU9CJ64</accession>
<dbReference type="InterPro" id="IPR024462">
    <property type="entry name" value="GH116_N"/>
</dbReference>
<proteinExistence type="predicted"/>
<evidence type="ECO:0000259" key="1">
    <source>
        <dbReference type="Pfam" id="PF04685"/>
    </source>
</evidence>
<feature type="domain" description="Glycosyl-hydrolase family 116 catalytic region" evidence="1">
    <location>
        <begin position="453"/>
        <end position="741"/>
    </location>
</feature>
<dbReference type="Proteomes" id="UP001348817">
    <property type="component" value="Plasmid pFA3"/>
</dbReference>
<evidence type="ECO:0000259" key="2">
    <source>
        <dbReference type="Pfam" id="PF12215"/>
    </source>
</evidence>
<dbReference type="KEGG" id="fax:FUAX_45880"/>
<dbReference type="Pfam" id="PF12215">
    <property type="entry name" value="Glyco_hydr_116N"/>
    <property type="match status" value="1"/>
</dbReference>
<dbReference type="InterPro" id="IPR008928">
    <property type="entry name" value="6-hairpin_glycosidase_sf"/>
</dbReference>
<dbReference type="GO" id="GO:0008422">
    <property type="term" value="F:beta-glucosidase activity"/>
    <property type="evidence" value="ECO:0007669"/>
    <property type="project" value="TreeGrafter"/>
</dbReference>
<keyword evidence="4" id="KW-1185">Reference proteome</keyword>
<dbReference type="GO" id="GO:0005975">
    <property type="term" value="P:carbohydrate metabolic process"/>
    <property type="evidence" value="ECO:0007669"/>
    <property type="project" value="InterPro"/>
</dbReference>
<evidence type="ECO:0000313" key="3">
    <source>
        <dbReference type="EMBL" id="BDD12156.1"/>
    </source>
</evidence>
<evidence type="ECO:0000313" key="4">
    <source>
        <dbReference type="Proteomes" id="UP001348817"/>
    </source>
</evidence>
<dbReference type="InterPro" id="IPR052566">
    <property type="entry name" value="Non-lysos_glucosylceramidase"/>
</dbReference>
<keyword evidence="3" id="KW-0614">Plasmid</keyword>
<dbReference type="EMBL" id="AP025317">
    <property type="protein sequence ID" value="BDD12156.1"/>
    <property type="molecule type" value="Genomic_DNA"/>
</dbReference>
<geneLocation type="plasmid" evidence="3 4">
    <name>pFA3</name>
</geneLocation>
<dbReference type="PANTHER" id="PTHR12654:SF4">
    <property type="entry name" value="PB1 DOMAIN-CONTAINING PROTEIN"/>
    <property type="match status" value="1"/>
</dbReference>
<dbReference type="AlphaFoldDB" id="A0AAU9CJ64"/>
<dbReference type="Gene3D" id="1.50.10.10">
    <property type="match status" value="1"/>
</dbReference>
<organism evidence="3 4">
    <name type="scientific">Fulvitalea axinellae</name>
    <dbReference type="NCBI Taxonomy" id="1182444"/>
    <lineage>
        <taxon>Bacteria</taxon>
        <taxon>Pseudomonadati</taxon>
        <taxon>Bacteroidota</taxon>
        <taxon>Cytophagia</taxon>
        <taxon>Cytophagales</taxon>
        <taxon>Persicobacteraceae</taxon>
        <taxon>Fulvitalea</taxon>
    </lineage>
</organism>
<dbReference type="InterPro" id="IPR006775">
    <property type="entry name" value="GH116_catalytic"/>
</dbReference>
<dbReference type="PANTHER" id="PTHR12654">
    <property type="entry name" value="BILE ACID BETA-GLUCOSIDASE-RELATED"/>
    <property type="match status" value="1"/>
</dbReference>
<dbReference type="Pfam" id="PF04685">
    <property type="entry name" value="DUF608"/>
    <property type="match status" value="1"/>
</dbReference>
<dbReference type="SUPFAM" id="SSF48208">
    <property type="entry name" value="Six-hairpin glycosidases"/>
    <property type="match status" value="1"/>
</dbReference>
<protein>
    <submittedName>
        <fullName evidence="3">Uncharacterized protein</fullName>
    </submittedName>
</protein>